<keyword evidence="1" id="KW-1133">Transmembrane helix</keyword>
<dbReference type="EMBL" id="JACOZA010000082">
    <property type="protein sequence ID" value="MBI2097136.1"/>
    <property type="molecule type" value="Genomic_DNA"/>
</dbReference>
<keyword evidence="1" id="KW-0812">Transmembrane</keyword>
<feature type="transmembrane region" description="Helical" evidence="1">
    <location>
        <begin position="64"/>
        <end position="82"/>
    </location>
</feature>
<evidence type="ECO:0000313" key="2">
    <source>
        <dbReference type="EMBL" id="MBI2097136.1"/>
    </source>
</evidence>
<feature type="transmembrane region" description="Helical" evidence="1">
    <location>
        <begin position="88"/>
        <end position="106"/>
    </location>
</feature>
<name>A0A931WPV0_9BACT</name>
<reference evidence="2" key="1">
    <citation type="submission" date="2020-07" db="EMBL/GenBank/DDBJ databases">
        <title>Huge and variable diversity of episymbiotic CPR bacteria and DPANN archaea in groundwater ecosystems.</title>
        <authorList>
            <person name="He C.Y."/>
            <person name="Keren R."/>
            <person name="Whittaker M."/>
            <person name="Farag I.F."/>
            <person name="Doudna J."/>
            <person name="Cate J.H.D."/>
            <person name="Banfield J.F."/>
        </authorList>
    </citation>
    <scope>NUCLEOTIDE SEQUENCE</scope>
    <source>
        <strain evidence="2">NC_groundwater_193_Ag_S-0.1um_51_7</strain>
    </source>
</reference>
<dbReference type="AlphaFoldDB" id="A0A931WPV0"/>
<accession>A0A931WPV0</accession>
<evidence type="ECO:0000256" key="1">
    <source>
        <dbReference type="SAM" id="Phobius"/>
    </source>
</evidence>
<evidence type="ECO:0000313" key="3">
    <source>
        <dbReference type="Proteomes" id="UP000724148"/>
    </source>
</evidence>
<gene>
    <name evidence="2" type="ORF">HYT40_03255</name>
</gene>
<organism evidence="2 3">
    <name type="scientific">Candidatus Sungiibacteriota bacterium</name>
    <dbReference type="NCBI Taxonomy" id="2750080"/>
    <lineage>
        <taxon>Bacteria</taxon>
        <taxon>Candidatus Sungiibacteriota</taxon>
    </lineage>
</organism>
<feature type="transmembrane region" description="Helical" evidence="1">
    <location>
        <begin position="34"/>
        <end position="52"/>
    </location>
</feature>
<protein>
    <submittedName>
        <fullName evidence="2">Uncharacterized protein</fullName>
    </submittedName>
</protein>
<comment type="caution">
    <text evidence="2">The sequence shown here is derived from an EMBL/GenBank/DDBJ whole genome shotgun (WGS) entry which is preliminary data.</text>
</comment>
<keyword evidence="1" id="KW-0472">Membrane</keyword>
<proteinExistence type="predicted"/>
<sequence length="133" mass="14932">MKFNICPICVSVSLAWLLISAGVAWGYLSSSTYLIPIALLMGGTVVGIAYLGERRYAWAARHPQTWKTLIILFGMPTAYFIVTHLTKFNLALTLLFLIIVGYFLFIQRPKRVAGGPSDSQKLRELEEKMKQCC</sequence>
<dbReference type="Proteomes" id="UP000724148">
    <property type="component" value="Unassembled WGS sequence"/>
</dbReference>